<accession>A0ABQ0VG25</accession>
<evidence type="ECO:0000313" key="2">
    <source>
        <dbReference type="Proteomes" id="UP000321175"/>
    </source>
</evidence>
<gene>
    <name evidence="1" type="ORF">EMU01_27920</name>
</gene>
<dbReference type="RefSeq" id="WP_071867896.1">
    <property type="nucleotide sequence ID" value="NZ_BJWA01000030.1"/>
</dbReference>
<evidence type="ECO:0000313" key="1">
    <source>
        <dbReference type="EMBL" id="GEL81648.1"/>
    </source>
</evidence>
<evidence type="ECO:0008006" key="3">
    <source>
        <dbReference type="Google" id="ProtNLM"/>
    </source>
</evidence>
<organism evidence="1 2">
    <name type="scientific">Enterococcus mundtii</name>
    <dbReference type="NCBI Taxonomy" id="53346"/>
    <lineage>
        <taxon>Bacteria</taxon>
        <taxon>Bacillati</taxon>
        <taxon>Bacillota</taxon>
        <taxon>Bacilli</taxon>
        <taxon>Lactobacillales</taxon>
        <taxon>Enterococcaceae</taxon>
        <taxon>Enterococcus</taxon>
    </lineage>
</organism>
<name>A0ABQ0VG25_ENTMU</name>
<proteinExistence type="predicted"/>
<dbReference type="EMBL" id="BJWA01000030">
    <property type="protein sequence ID" value="GEL81648.1"/>
    <property type="molecule type" value="Genomic_DNA"/>
</dbReference>
<keyword evidence="2" id="KW-1185">Reference proteome</keyword>
<dbReference type="Proteomes" id="UP000321175">
    <property type="component" value="Unassembled WGS sequence"/>
</dbReference>
<protein>
    <recommendedName>
        <fullName evidence="3">Apea-like HEPN domain-containing protein</fullName>
    </recommendedName>
</protein>
<comment type="caution">
    <text evidence="1">The sequence shown here is derived from an EMBL/GenBank/DDBJ whole genome shotgun (WGS) entry which is preliminary data.</text>
</comment>
<sequence>MSSQIVEYLYYLKKKSDEDIEKIFKEIISFYEKENFLYYEVKGKKLRFSFDVISYNSSLHVTFKYNKSGRIGIKEVCVFQNFLNELNIKASKAQLGHTTLLDTNSLFFSKKLLPYLHSYEWSLRKLIYLVSPAHFSDDWIENTFSEKEISLMKKKERGGFDKKNLLQLMDLFDFEEYLFGENYIKIAGEESNTIRFKEMSPEKLVSLFQEKSFRISEPYSLWEEIFSEYIDIELEEIQKDMKLIREGRNIVGHNKEITETVYKDLVKKLKLYIRQLEEAFQKILSGNFNDDELSNMADDIEGYVGNKLNRIDLTGVNLDIENLASTMSAMQGFDTSVMKQTIGNLGKATSGLKGMDLTGIRLATENLASTMSAMQGFDTSVMKQTIGDLGNIQSVLKGIDVTGVKLATENLTRLMPAQDRTIKDLESENDVDRAKS</sequence>
<reference evidence="1 2" key="1">
    <citation type="submission" date="2019-07" db="EMBL/GenBank/DDBJ databases">
        <title>Whole genome shotgun sequence of Enterococcus mundtii NBRC 100490.</title>
        <authorList>
            <person name="Hosoyama A."/>
            <person name="Uohara A."/>
            <person name="Ohji S."/>
            <person name="Ichikawa N."/>
        </authorList>
    </citation>
    <scope>NUCLEOTIDE SEQUENCE [LARGE SCALE GENOMIC DNA]</scope>
    <source>
        <strain evidence="1 2">NBRC 100490</strain>
    </source>
</reference>